<dbReference type="InterPro" id="IPR002625">
    <property type="entry name" value="Smr_dom"/>
</dbReference>
<dbReference type="Proteomes" id="UP000184516">
    <property type="component" value="Unassembled WGS sequence"/>
</dbReference>
<evidence type="ECO:0000313" key="2">
    <source>
        <dbReference type="EMBL" id="SHG09626.1"/>
    </source>
</evidence>
<dbReference type="InterPro" id="IPR036063">
    <property type="entry name" value="Smr_dom_sf"/>
</dbReference>
<organism evidence="2 3">
    <name type="scientific">Flavobacterium fluvii</name>
    <dbReference type="NCBI Taxonomy" id="468056"/>
    <lineage>
        <taxon>Bacteria</taxon>
        <taxon>Pseudomonadati</taxon>
        <taxon>Bacteroidota</taxon>
        <taxon>Flavobacteriia</taxon>
        <taxon>Flavobacteriales</taxon>
        <taxon>Flavobacteriaceae</taxon>
        <taxon>Flavobacterium</taxon>
    </lineage>
</organism>
<accession>A0A1M5H164</accession>
<sequence>MFNKGDKVSVLDEAINGVVVSVKDKEVTIETEDGFMMTFFVKELIKINDSSDLKNAVGRINVSEIAKEKEIPKPRSFVKERKDKHEISAPEFDLHIEKLVPNKRGMSNYDILTLQSETAKRHIEFAIRNRIPKIVFIHGVGEGILKSELDFLLGRYDNIVFQDANYQKYGLGATEVFIKQNNK</sequence>
<keyword evidence="3" id="KW-1185">Reference proteome</keyword>
<name>A0A1M5H164_9FLAO</name>
<feature type="domain" description="Smr" evidence="1">
    <location>
        <begin position="120"/>
        <end position="179"/>
    </location>
</feature>
<reference evidence="3" key="1">
    <citation type="submission" date="2016-11" db="EMBL/GenBank/DDBJ databases">
        <authorList>
            <person name="Varghese N."/>
            <person name="Submissions S."/>
        </authorList>
    </citation>
    <scope>NUCLEOTIDE SEQUENCE [LARGE SCALE GENOMIC DNA]</scope>
    <source>
        <strain evidence="3">DSM 19978</strain>
    </source>
</reference>
<proteinExistence type="predicted"/>
<evidence type="ECO:0000313" key="3">
    <source>
        <dbReference type="Proteomes" id="UP000184516"/>
    </source>
</evidence>
<dbReference type="Pfam" id="PF01713">
    <property type="entry name" value="Smr"/>
    <property type="match status" value="1"/>
</dbReference>
<protein>
    <recommendedName>
        <fullName evidence="1">Smr domain-containing protein</fullName>
    </recommendedName>
</protein>
<dbReference type="STRING" id="468056.SAMN05443549_10230"/>
<dbReference type="Gene3D" id="3.30.1370.110">
    <property type="match status" value="1"/>
</dbReference>
<evidence type="ECO:0000259" key="1">
    <source>
        <dbReference type="Pfam" id="PF01713"/>
    </source>
</evidence>
<dbReference type="RefSeq" id="WP_073368830.1">
    <property type="nucleotide sequence ID" value="NZ_FQWB01000002.1"/>
</dbReference>
<gene>
    <name evidence="2" type="ORF">SAMN05443549_10230</name>
</gene>
<dbReference type="EMBL" id="FQWB01000002">
    <property type="protein sequence ID" value="SHG09626.1"/>
    <property type="molecule type" value="Genomic_DNA"/>
</dbReference>
<dbReference type="OrthoDB" id="1524810at2"/>
<dbReference type="AlphaFoldDB" id="A0A1M5H164"/>